<dbReference type="EMBL" id="LN891015">
    <property type="protein sequence ID" value="CUS11631.1"/>
    <property type="molecule type" value="Genomic_DNA"/>
</dbReference>
<evidence type="ECO:0000256" key="7">
    <source>
        <dbReference type="ARBA" id="ARBA00049024"/>
    </source>
</evidence>
<evidence type="ECO:0000256" key="4">
    <source>
        <dbReference type="ARBA" id="ARBA00022650"/>
    </source>
</evidence>
<dbReference type="EC" id="1.2.1.41" evidence="2"/>
<dbReference type="Gene3D" id="3.40.605.10">
    <property type="entry name" value="Aldehyde Dehydrogenase, Chain A, domain 1"/>
    <property type="match status" value="1"/>
</dbReference>
<dbReference type="InterPro" id="IPR016163">
    <property type="entry name" value="Ald_DH_C"/>
</dbReference>
<reference evidence="13" key="1">
    <citation type="submission" date="2015-10" db="EMBL/GenBank/DDBJ databases">
        <authorList>
            <person name="Regsiter A."/>
            <person name="william w."/>
        </authorList>
    </citation>
    <scope>NUCLEOTIDE SEQUENCE</scope>
    <source>
        <strain evidence="13">Montdore</strain>
    </source>
</reference>
<dbReference type="CDD" id="cd07079">
    <property type="entry name" value="ALDH_F18-19_ProA-GPR"/>
    <property type="match status" value="1"/>
</dbReference>
<evidence type="ECO:0000256" key="3">
    <source>
        <dbReference type="ARBA" id="ARBA00022605"/>
    </source>
</evidence>
<keyword evidence="3" id="KW-0028">Amino-acid biosynthesis</keyword>
<dbReference type="InterPro" id="IPR012134">
    <property type="entry name" value="Glu-5-SA_DH"/>
</dbReference>
<name>A0A292PXW4_9PEZI</name>
<gene>
    <name evidence="13" type="ORF">GSTUAT00004258001</name>
</gene>
<proteinExistence type="inferred from homology"/>
<dbReference type="NCBIfam" id="NF001221">
    <property type="entry name" value="PRK00197.1"/>
    <property type="match status" value="1"/>
</dbReference>
<keyword evidence="4" id="KW-0641">Proline biosynthesis</keyword>
<keyword evidence="14" id="KW-1185">Reference proteome</keyword>
<dbReference type="Gene3D" id="3.40.309.10">
    <property type="entry name" value="Aldehyde Dehydrogenase, Chain A, domain 2"/>
    <property type="match status" value="1"/>
</dbReference>
<dbReference type="GO" id="GO:0004350">
    <property type="term" value="F:glutamate-5-semialdehyde dehydrogenase activity"/>
    <property type="evidence" value="ECO:0007669"/>
    <property type="project" value="UniProtKB-EC"/>
</dbReference>
<accession>A0A292PXW4</accession>
<comment type="pathway">
    <text evidence="1">Amino-acid biosynthesis; L-proline biosynthesis; L-glutamate 5-semialdehyde from L-glutamate: step 2/2.</text>
</comment>
<evidence type="ECO:0000256" key="11">
    <source>
        <dbReference type="ARBA" id="ARBA00077451"/>
    </source>
</evidence>
<organism evidence="13 14">
    <name type="scientific">Tuber aestivum</name>
    <name type="common">summer truffle</name>
    <dbReference type="NCBI Taxonomy" id="59557"/>
    <lineage>
        <taxon>Eukaryota</taxon>
        <taxon>Fungi</taxon>
        <taxon>Dikarya</taxon>
        <taxon>Ascomycota</taxon>
        <taxon>Pezizomycotina</taxon>
        <taxon>Pezizomycetes</taxon>
        <taxon>Pezizales</taxon>
        <taxon>Tuberaceae</taxon>
        <taxon>Tuber</taxon>
    </lineage>
</organism>
<dbReference type="FunFam" id="3.40.309.10:FF:000006">
    <property type="entry name" value="Gamma-glutamyl phosphate reductase"/>
    <property type="match status" value="1"/>
</dbReference>
<dbReference type="SUPFAM" id="SSF53720">
    <property type="entry name" value="ALDH-like"/>
    <property type="match status" value="1"/>
</dbReference>
<dbReference type="InterPro" id="IPR016161">
    <property type="entry name" value="Ald_DH/histidinol_DH"/>
</dbReference>
<evidence type="ECO:0000256" key="1">
    <source>
        <dbReference type="ARBA" id="ARBA00004985"/>
    </source>
</evidence>
<dbReference type="InterPro" id="IPR000965">
    <property type="entry name" value="GPR_dom"/>
</dbReference>
<dbReference type="AlphaFoldDB" id="A0A292PXW4"/>
<evidence type="ECO:0000256" key="9">
    <source>
        <dbReference type="ARBA" id="ARBA00060997"/>
    </source>
</evidence>
<evidence type="ECO:0000313" key="14">
    <source>
        <dbReference type="Proteomes" id="UP001412239"/>
    </source>
</evidence>
<dbReference type="PANTHER" id="PTHR11063:SF8">
    <property type="entry name" value="DELTA-1-PYRROLINE-5-CARBOXYLATE SYNTHASE"/>
    <property type="match status" value="1"/>
</dbReference>
<protein>
    <recommendedName>
        <fullName evidence="2">glutamate-5-semialdehyde dehydrogenase</fullName>
        <ecNumber evidence="2">1.2.1.41</ecNumber>
    </recommendedName>
    <alternativeName>
        <fullName evidence="11">Glutamate-5-semialdehyde dehydrogenase</fullName>
    </alternativeName>
    <alternativeName>
        <fullName evidence="10">Glutamyl-gamma-semialdehyde dehydrogenase</fullName>
    </alternativeName>
</protein>
<dbReference type="HAMAP" id="MF_00412">
    <property type="entry name" value="ProA"/>
    <property type="match status" value="1"/>
</dbReference>
<keyword evidence="5" id="KW-0521">NADP</keyword>
<sequence>MATTVATPVEIARTSSLASRVLKAVSASDRSAALTAFYEHLQASKDEILKANKKDLEAAEEQAKAGKLSMSLIKRLDLCRPGKWEDMVRGILDVRDLEDPVGKITLATKLDQNLDLYRLTSPIGVLLVIFEARPEVIANITALALKSGNAVILKGGKESAHSFAAIADVISTALSTTSIPPEAVQLVLSREDVNGLLDQDQHIDLVIPRGGNELVRYIKDHTKIPVMGHADGLCTIYLHADADEGKAVKVVLDAKTDYPAACNAVETLLVHQSISSTILPKIAASLLAAGVSLRCDTASKTALQASSLPPSSKAIIQDATAEDYDTEFLELTLAVKVVLSVEEAVEHINAHGSGHTDTIIAEDKEVADKFMTGVDSAGVFWNASTRFADGFRYGFGAEVGISTNKIHARGPVGLEGLMIYKYQLRGNGQGAGEYGNGKKPFLHQKIEY</sequence>
<dbReference type="InterPro" id="IPR020593">
    <property type="entry name" value="G-glutamylP_reductase_CS"/>
</dbReference>
<comment type="function">
    <text evidence="8">Catalyzes the NADPH dependent reduction of L-gamma-glutamyl 5-phosphate into L-glutamate 5-semialdehyde and phosphate. The product spontaneously undergoes cyclization to form 1-pyrroline-5-carboxylate.</text>
</comment>
<dbReference type="Proteomes" id="UP001412239">
    <property type="component" value="Unassembled WGS sequence"/>
</dbReference>
<evidence type="ECO:0000259" key="12">
    <source>
        <dbReference type="Pfam" id="PF00171"/>
    </source>
</evidence>
<evidence type="ECO:0000256" key="5">
    <source>
        <dbReference type="ARBA" id="ARBA00022857"/>
    </source>
</evidence>
<evidence type="ECO:0000256" key="2">
    <source>
        <dbReference type="ARBA" id="ARBA00013002"/>
    </source>
</evidence>
<dbReference type="UniPathway" id="UPA00098">
    <property type="reaction ID" value="UER00360"/>
</dbReference>
<evidence type="ECO:0000256" key="8">
    <source>
        <dbReference type="ARBA" id="ARBA00059423"/>
    </source>
</evidence>
<evidence type="ECO:0000256" key="10">
    <source>
        <dbReference type="ARBA" id="ARBA00075718"/>
    </source>
</evidence>
<dbReference type="NCBIfam" id="TIGR00407">
    <property type="entry name" value="proA"/>
    <property type="match status" value="1"/>
</dbReference>
<dbReference type="InterPro" id="IPR016162">
    <property type="entry name" value="Ald_DH_N"/>
</dbReference>
<dbReference type="GO" id="GO:0050661">
    <property type="term" value="F:NADP binding"/>
    <property type="evidence" value="ECO:0007669"/>
    <property type="project" value="InterPro"/>
</dbReference>
<keyword evidence="6" id="KW-0560">Oxidoreductase</keyword>
<dbReference type="Pfam" id="PF00171">
    <property type="entry name" value="Aldedh"/>
    <property type="match status" value="1"/>
</dbReference>
<evidence type="ECO:0000256" key="6">
    <source>
        <dbReference type="ARBA" id="ARBA00023002"/>
    </source>
</evidence>
<dbReference type="PROSITE" id="PS01223">
    <property type="entry name" value="PROA"/>
    <property type="match status" value="1"/>
</dbReference>
<feature type="domain" description="Aldehyde dehydrogenase" evidence="12">
    <location>
        <begin position="15"/>
        <end position="288"/>
    </location>
</feature>
<dbReference type="GO" id="GO:0055129">
    <property type="term" value="P:L-proline biosynthetic process"/>
    <property type="evidence" value="ECO:0007669"/>
    <property type="project" value="UniProtKB-UniPathway"/>
</dbReference>
<dbReference type="PANTHER" id="PTHR11063">
    <property type="entry name" value="GLUTAMATE SEMIALDEHYDE DEHYDROGENASE"/>
    <property type="match status" value="1"/>
</dbReference>
<evidence type="ECO:0000313" key="13">
    <source>
        <dbReference type="EMBL" id="CUS11631.1"/>
    </source>
</evidence>
<dbReference type="PIRSF" id="PIRSF000151">
    <property type="entry name" value="GPR"/>
    <property type="match status" value="1"/>
</dbReference>
<comment type="catalytic activity">
    <reaction evidence="7">
        <text>L-glutamate 5-semialdehyde + phosphate + NADP(+) = L-glutamyl 5-phosphate + NADPH + H(+)</text>
        <dbReference type="Rhea" id="RHEA:19541"/>
        <dbReference type="ChEBI" id="CHEBI:15378"/>
        <dbReference type="ChEBI" id="CHEBI:43474"/>
        <dbReference type="ChEBI" id="CHEBI:57783"/>
        <dbReference type="ChEBI" id="CHEBI:58066"/>
        <dbReference type="ChEBI" id="CHEBI:58274"/>
        <dbReference type="ChEBI" id="CHEBI:58349"/>
        <dbReference type="EC" id="1.2.1.41"/>
    </reaction>
</comment>
<comment type="similarity">
    <text evidence="9">Belongs to the gamma-glutamyl phosphate reductase family.</text>
</comment>
<dbReference type="InterPro" id="IPR015590">
    <property type="entry name" value="Aldehyde_DH_dom"/>
</dbReference>